<accession>A0A8J6BJ32</accession>
<reference evidence="1" key="1">
    <citation type="thesis" date="2020" institute="ProQuest LLC" country="789 East Eisenhower Parkway, Ann Arbor, MI, USA">
        <title>Comparative Genomics and Chromosome Evolution.</title>
        <authorList>
            <person name="Mudd A.B."/>
        </authorList>
    </citation>
    <scope>NUCLEOTIDE SEQUENCE</scope>
    <source>
        <strain evidence="1">HN-11 Male</strain>
        <tissue evidence="1">Kidney and liver</tissue>
    </source>
</reference>
<proteinExistence type="predicted"/>
<evidence type="ECO:0000313" key="1">
    <source>
        <dbReference type="EMBL" id="KAG9460948.1"/>
    </source>
</evidence>
<name>A0A8J6BJ32_ELECQ</name>
<protein>
    <submittedName>
        <fullName evidence="1">Uncharacterized protein</fullName>
    </submittedName>
</protein>
<sequence>MELSSVKLHTDSVGTTAIKLLGDDVLWPSETPCRLDLVSHGPSPDKWEPCKSVSRWVLHRGSDSLRCFSKQWTSCYDIYMSFCSRSAALHALNLS</sequence>
<dbReference type="EMBL" id="WNTK01032515">
    <property type="protein sequence ID" value="KAG9460948.1"/>
    <property type="molecule type" value="Genomic_DNA"/>
</dbReference>
<keyword evidence="2" id="KW-1185">Reference proteome</keyword>
<gene>
    <name evidence="1" type="ORF">GDO78_018621</name>
</gene>
<organism evidence="1 2">
    <name type="scientific">Eleutherodactylus coqui</name>
    <name type="common">Puerto Rican coqui</name>
    <dbReference type="NCBI Taxonomy" id="57060"/>
    <lineage>
        <taxon>Eukaryota</taxon>
        <taxon>Metazoa</taxon>
        <taxon>Chordata</taxon>
        <taxon>Craniata</taxon>
        <taxon>Vertebrata</taxon>
        <taxon>Euteleostomi</taxon>
        <taxon>Amphibia</taxon>
        <taxon>Batrachia</taxon>
        <taxon>Anura</taxon>
        <taxon>Neobatrachia</taxon>
        <taxon>Hyloidea</taxon>
        <taxon>Eleutherodactylidae</taxon>
        <taxon>Eleutherodactylinae</taxon>
        <taxon>Eleutherodactylus</taxon>
        <taxon>Eleutherodactylus</taxon>
    </lineage>
</organism>
<dbReference type="AlphaFoldDB" id="A0A8J6BJ32"/>
<dbReference type="Proteomes" id="UP000770717">
    <property type="component" value="Unassembled WGS sequence"/>
</dbReference>
<evidence type="ECO:0000313" key="2">
    <source>
        <dbReference type="Proteomes" id="UP000770717"/>
    </source>
</evidence>
<comment type="caution">
    <text evidence="1">The sequence shown here is derived from an EMBL/GenBank/DDBJ whole genome shotgun (WGS) entry which is preliminary data.</text>
</comment>